<keyword evidence="3" id="KW-1185">Reference proteome</keyword>
<evidence type="ECO:0000313" key="2">
    <source>
        <dbReference type="EMBL" id="KAH3789697.1"/>
    </source>
</evidence>
<evidence type="ECO:0000256" key="1">
    <source>
        <dbReference type="SAM" id="MobiDB-lite"/>
    </source>
</evidence>
<reference evidence="2" key="2">
    <citation type="submission" date="2020-11" db="EMBL/GenBank/DDBJ databases">
        <authorList>
            <person name="McCartney M.A."/>
            <person name="Auch B."/>
            <person name="Kono T."/>
            <person name="Mallez S."/>
            <person name="Becker A."/>
            <person name="Gohl D.M."/>
            <person name="Silverstein K.A.T."/>
            <person name="Koren S."/>
            <person name="Bechman K.B."/>
            <person name="Herman A."/>
            <person name="Abrahante J.E."/>
            <person name="Garbe J."/>
        </authorList>
    </citation>
    <scope>NUCLEOTIDE SEQUENCE</scope>
    <source>
        <strain evidence="2">Duluth1</strain>
        <tissue evidence="2">Whole animal</tissue>
    </source>
</reference>
<sequence>MSRSLAKISPKSPSWPSPDYHSGGSGLNAPSWLRILHFYGDKENNSESGCELFNGFWVRHADARQAVAGMSGP</sequence>
<organism evidence="2 3">
    <name type="scientific">Dreissena polymorpha</name>
    <name type="common">Zebra mussel</name>
    <name type="synonym">Mytilus polymorpha</name>
    <dbReference type="NCBI Taxonomy" id="45954"/>
    <lineage>
        <taxon>Eukaryota</taxon>
        <taxon>Metazoa</taxon>
        <taxon>Spiralia</taxon>
        <taxon>Lophotrochozoa</taxon>
        <taxon>Mollusca</taxon>
        <taxon>Bivalvia</taxon>
        <taxon>Autobranchia</taxon>
        <taxon>Heteroconchia</taxon>
        <taxon>Euheterodonta</taxon>
        <taxon>Imparidentia</taxon>
        <taxon>Neoheterodontei</taxon>
        <taxon>Myida</taxon>
        <taxon>Dreissenoidea</taxon>
        <taxon>Dreissenidae</taxon>
        <taxon>Dreissena</taxon>
    </lineage>
</organism>
<comment type="caution">
    <text evidence="2">The sequence shown here is derived from an EMBL/GenBank/DDBJ whole genome shotgun (WGS) entry which is preliminary data.</text>
</comment>
<name>A0A9D4IZ12_DREPO</name>
<evidence type="ECO:0000313" key="3">
    <source>
        <dbReference type="Proteomes" id="UP000828390"/>
    </source>
</evidence>
<proteinExistence type="predicted"/>
<accession>A0A9D4IZ12</accession>
<protein>
    <submittedName>
        <fullName evidence="2">Uncharacterized protein</fullName>
    </submittedName>
</protein>
<dbReference type="AlphaFoldDB" id="A0A9D4IZ12"/>
<dbReference type="Proteomes" id="UP000828390">
    <property type="component" value="Unassembled WGS sequence"/>
</dbReference>
<dbReference type="EMBL" id="JAIWYP010000008">
    <property type="protein sequence ID" value="KAH3789697.1"/>
    <property type="molecule type" value="Genomic_DNA"/>
</dbReference>
<reference evidence="2" key="1">
    <citation type="journal article" date="2019" name="bioRxiv">
        <title>The Genome of the Zebra Mussel, Dreissena polymorpha: A Resource for Invasive Species Research.</title>
        <authorList>
            <person name="McCartney M.A."/>
            <person name="Auch B."/>
            <person name="Kono T."/>
            <person name="Mallez S."/>
            <person name="Zhang Y."/>
            <person name="Obille A."/>
            <person name="Becker A."/>
            <person name="Abrahante J.E."/>
            <person name="Garbe J."/>
            <person name="Badalamenti J.P."/>
            <person name="Herman A."/>
            <person name="Mangelson H."/>
            <person name="Liachko I."/>
            <person name="Sullivan S."/>
            <person name="Sone E.D."/>
            <person name="Koren S."/>
            <person name="Silverstein K.A.T."/>
            <person name="Beckman K.B."/>
            <person name="Gohl D.M."/>
        </authorList>
    </citation>
    <scope>NUCLEOTIDE SEQUENCE</scope>
    <source>
        <strain evidence="2">Duluth1</strain>
        <tissue evidence="2">Whole animal</tissue>
    </source>
</reference>
<gene>
    <name evidence="2" type="ORF">DPMN_167883</name>
</gene>
<feature type="compositionally biased region" description="Low complexity" evidence="1">
    <location>
        <begin position="9"/>
        <end position="18"/>
    </location>
</feature>
<feature type="region of interest" description="Disordered" evidence="1">
    <location>
        <begin position="1"/>
        <end position="23"/>
    </location>
</feature>